<accession>A0A5P0ZXX7</accession>
<evidence type="ECO:0000313" key="4">
    <source>
        <dbReference type="EMBL" id="MQS97648.1"/>
    </source>
</evidence>
<dbReference type="PANTHER" id="PTHR14969:SF13">
    <property type="entry name" value="AT30094P"/>
    <property type="match status" value="1"/>
</dbReference>
<keyword evidence="5" id="KW-1185">Reference proteome</keyword>
<evidence type="ECO:0000313" key="6">
    <source>
        <dbReference type="Proteomes" id="UP000414364"/>
    </source>
</evidence>
<dbReference type="RefSeq" id="WP_153385108.1">
    <property type="nucleotide sequence ID" value="NZ_VDFO01000023.1"/>
</dbReference>
<dbReference type="CDD" id="cd03392">
    <property type="entry name" value="PAP2_like_2"/>
    <property type="match status" value="1"/>
</dbReference>
<keyword evidence="1" id="KW-0472">Membrane</keyword>
<dbReference type="SMART" id="SM00014">
    <property type="entry name" value="acidPPc"/>
    <property type="match status" value="1"/>
</dbReference>
<dbReference type="Proteomes" id="UP000371423">
    <property type="component" value="Unassembled WGS sequence"/>
</dbReference>
<evidence type="ECO:0000313" key="5">
    <source>
        <dbReference type="Proteomes" id="UP000371423"/>
    </source>
</evidence>
<dbReference type="EMBL" id="VDFP01000007">
    <property type="protein sequence ID" value="MQS75704.1"/>
    <property type="molecule type" value="Genomic_DNA"/>
</dbReference>
<dbReference type="AlphaFoldDB" id="A0A5P0ZXX7"/>
<dbReference type="EMBL" id="VDFO01000023">
    <property type="protein sequence ID" value="MQS97648.1"/>
    <property type="molecule type" value="Genomic_DNA"/>
</dbReference>
<dbReference type="SUPFAM" id="SSF48317">
    <property type="entry name" value="Acid phosphatase/Vanadium-dependent haloperoxidase"/>
    <property type="match status" value="1"/>
</dbReference>
<feature type="transmembrane region" description="Helical" evidence="1">
    <location>
        <begin position="159"/>
        <end position="179"/>
    </location>
</feature>
<dbReference type="Pfam" id="PF01569">
    <property type="entry name" value="PAP2"/>
    <property type="match status" value="1"/>
</dbReference>
<dbReference type="OrthoDB" id="9789113at2"/>
<sequence length="221" mass="25533">MIFKQNKNRKWLTLIYLTAFFLLELMVITNNSFLMSFDHSIQNLFGDITTPFNTELFSTITFLGSPIMDVIYLIVIILFLFKQDKKIASLWIGFLLISGNIISFLVKISVKRERPLQKIIPASGYSFPSGHTFGTTILVLTIIVFILPQIKNQSLKTTLNLVMILWLIVVSISRIYLRGHFPSDVIGSILLASTWWEFSELLYLRYSESIYDFLKLKSNDE</sequence>
<comment type="caution">
    <text evidence="4">The sequence shown here is derived from an EMBL/GenBank/DDBJ whole genome shotgun (WGS) entry which is preliminary data.</text>
</comment>
<evidence type="ECO:0000256" key="1">
    <source>
        <dbReference type="SAM" id="Phobius"/>
    </source>
</evidence>
<dbReference type="Proteomes" id="UP000414364">
    <property type="component" value="Unassembled WGS sequence"/>
</dbReference>
<feature type="transmembrane region" description="Helical" evidence="1">
    <location>
        <begin position="130"/>
        <end position="147"/>
    </location>
</feature>
<dbReference type="PANTHER" id="PTHR14969">
    <property type="entry name" value="SPHINGOSINE-1-PHOSPHATE PHOSPHOHYDROLASE"/>
    <property type="match status" value="1"/>
</dbReference>
<organism evidence="4 5">
    <name type="scientific">Companilactobacillus halodurans</name>
    <dbReference type="NCBI Taxonomy" id="2584183"/>
    <lineage>
        <taxon>Bacteria</taxon>
        <taxon>Bacillati</taxon>
        <taxon>Bacillota</taxon>
        <taxon>Bacilli</taxon>
        <taxon>Lactobacillales</taxon>
        <taxon>Lactobacillaceae</taxon>
        <taxon>Companilactobacillus</taxon>
    </lineage>
</organism>
<feature type="transmembrane region" description="Helical" evidence="1">
    <location>
        <begin position="12"/>
        <end position="36"/>
    </location>
</feature>
<reference evidence="5 6" key="1">
    <citation type="journal article" date="2019" name="Syst. Appl. Microbiol.">
        <title>Polyphasic characterization of two novel Lactobacillus spp. isolated from blown salami packages: Description of Lactobacillus halodurans sp. nov. and Lactobacillus salsicarnum sp. nov.</title>
        <authorList>
            <person name="Schuster J.A."/>
            <person name="Klingl A."/>
            <person name="Vogel R.F."/>
            <person name="Ehrmann M.A."/>
        </authorList>
    </citation>
    <scope>NUCLEOTIDE SEQUENCE [LARGE SCALE GENOMIC DNA]</scope>
    <source>
        <strain evidence="4 5">TMW 1.1920</strain>
        <strain evidence="3 6">TMW 1.2172</strain>
    </source>
</reference>
<feature type="transmembrane region" description="Helical" evidence="1">
    <location>
        <begin position="88"/>
        <end position="110"/>
    </location>
</feature>
<gene>
    <name evidence="4" type="ORF">FHL05_07065</name>
    <name evidence="3" type="ORF">FHL06_04800</name>
</gene>
<keyword evidence="1" id="KW-0812">Transmembrane</keyword>
<name>A0A5P0ZXX7_9LACO</name>
<proteinExistence type="predicted"/>
<dbReference type="InterPro" id="IPR036938">
    <property type="entry name" value="PAP2/HPO_sf"/>
</dbReference>
<keyword evidence="1" id="KW-1133">Transmembrane helix</keyword>
<feature type="transmembrane region" description="Helical" evidence="1">
    <location>
        <begin position="56"/>
        <end position="81"/>
    </location>
</feature>
<feature type="domain" description="Phosphatidic acid phosphatase type 2/haloperoxidase" evidence="2">
    <location>
        <begin position="89"/>
        <end position="200"/>
    </location>
</feature>
<protein>
    <submittedName>
        <fullName evidence="4">Phosphatase PAP2 family protein</fullName>
    </submittedName>
</protein>
<evidence type="ECO:0000313" key="3">
    <source>
        <dbReference type="EMBL" id="MQS75704.1"/>
    </source>
</evidence>
<evidence type="ECO:0000259" key="2">
    <source>
        <dbReference type="SMART" id="SM00014"/>
    </source>
</evidence>
<dbReference type="Gene3D" id="1.20.144.10">
    <property type="entry name" value="Phosphatidic acid phosphatase type 2/haloperoxidase"/>
    <property type="match status" value="2"/>
</dbReference>
<dbReference type="InterPro" id="IPR000326">
    <property type="entry name" value="PAP2/HPO"/>
</dbReference>